<dbReference type="GO" id="GO:0004642">
    <property type="term" value="F:phosphoribosylformylglycinamidine synthase activity"/>
    <property type="evidence" value="ECO:0007669"/>
    <property type="project" value="UniProtKB-UniRule"/>
</dbReference>
<dbReference type="InterPro" id="IPR003850">
    <property type="entry name" value="PurS"/>
</dbReference>
<dbReference type="Gene3D" id="3.30.1280.10">
    <property type="entry name" value="Phosphoribosylformylglycinamidine synthase subunit PurS"/>
    <property type="match status" value="1"/>
</dbReference>
<evidence type="ECO:0000313" key="8">
    <source>
        <dbReference type="Proteomes" id="UP000064893"/>
    </source>
</evidence>
<comment type="subunit">
    <text evidence="6">Part of the FGAM synthase complex composed of 1 PurL, 1 PurQ and 2 PurS subunits.</text>
</comment>
<keyword evidence="4 6" id="KW-0658">Purine biosynthesis</keyword>
<dbReference type="SUPFAM" id="SSF82697">
    <property type="entry name" value="PurS-like"/>
    <property type="match status" value="1"/>
</dbReference>
<comment type="subcellular location">
    <subcellularLocation>
        <location evidence="6">Cytoplasm</location>
    </subcellularLocation>
</comment>
<comment type="catalytic activity">
    <reaction evidence="6">
        <text>N(2)-formyl-N(1)-(5-phospho-beta-D-ribosyl)glycinamide + L-glutamine + ATP + H2O = 2-formamido-N(1)-(5-O-phospho-beta-D-ribosyl)acetamidine + L-glutamate + ADP + phosphate + H(+)</text>
        <dbReference type="Rhea" id="RHEA:17129"/>
        <dbReference type="ChEBI" id="CHEBI:15377"/>
        <dbReference type="ChEBI" id="CHEBI:15378"/>
        <dbReference type="ChEBI" id="CHEBI:29985"/>
        <dbReference type="ChEBI" id="CHEBI:30616"/>
        <dbReference type="ChEBI" id="CHEBI:43474"/>
        <dbReference type="ChEBI" id="CHEBI:58359"/>
        <dbReference type="ChEBI" id="CHEBI:147286"/>
        <dbReference type="ChEBI" id="CHEBI:147287"/>
        <dbReference type="ChEBI" id="CHEBI:456216"/>
        <dbReference type="EC" id="6.3.5.3"/>
    </reaction>
</comment>
<dbReference type="STRING" id="1307839.L21SP5_01788"/>
<comment type="function">
    <text evidence="6">Part of the phosphoribosylformylglycinamidine synthase complex involved in the purines biosynthetic pathway. Catalyzes the ATP-dependent conversion of formylglycinamide ribonucleotide (FGAR) and glutamine to yield formylglycinamidine ribonucleotide (FGAM) and glutamate. The FGAM synthase complex is composed of three subunits. PurQ produces an ammonia molecule by converting glutamine to glutamate. PurL transfers the ammonia molecule to FGAR to form FGAM in an ATP-dependent manner. PurS interacts with PurQ and PurL and is thought to assist in the transfer of the ammonia molecule from PurQ to PurL.</text>
</comment>
<dbReference type="PANTHER" id="PTHR34696">
    <property type="entry name" value="PHOSPHORIBOSYLFORMYLGLYCINAMIDINE SYNTHASE SUBUNIT PURS"/>
    <property type="match status" value="1"/>
</dbReference>
<reference evidence="7 8" key="1">
    <citation type="submission" date="2015-11" db="EMBL/GenBank/DDBJ databases">
        <title>Description and complete genome sequence of a novel strain predominating in hypersaline microbial mats and representing a new family of the Bacteriodetes phylum.</title>
        <authorList>
            <person name="Spring S."/>
            <person name="Bunk B."/>
            <person name="Sproer C."/>
            <person name="Klenk H.-P."/>
        </authorList>
    </citation>
    <scope>NUCLEOTIDE SEQUENCE [LARGE SCALE GENOMIC DNA]</scope>
    <source>
        <strain evidence="7 8">L21-Spi-D4</strain>
    </source>
</reference>
<dbReference type="NCBIfam" id="NF004630">
    <property type="entry name" value="PRK05974.1"/>
    <property type="match status" value="1"/>
</dbReference>
<dbReference type="UniPathway" id="UPA00074">
    <property type="reaction ID" value="UER00128"/>
</dbReference>
<dbReference type="HAMAP" id="MF_01926">
    <property type="entry name" value="PurS"/>
    <property type="match status" value="1"/>
</dbReference>
<evidence type="ECO:0000256" key="6">
    <source>
        <dbReference type="HAMAP-Rule" id="MF_01926"/>
    </source>
</evidence>
<dbReference type="PATRIC" id="fig|1307839.3.peg.1893"/>
<keyword evidence="5 6" id="KW-0067">ATP-binding</keyword>
<evidence type="ECO:0000256" key="1">
    <source>
        <dbReference type="ARBA" id="ARBA00022490"/>
    </source>
</evidence>
<dbReference type="GO" id="GO:0005737">
    <property type="term" value="C:cytoplasm"/>
    <property type="evidence" value="ECO:0007669"/>
    <property type="project" value="UniProtKB-SubCell"/>
</dbReference>
<keyword evidence="3 6" id="KW-0547">Nucleotide-binding</keyword>
<dbReference type="NCBIfam" id="TIGR00302">
    <property type="entry name" value="phosphoribosylformylglycinamidine synthase subunit PurS"/>
    <property type="match status" value="1"/>
</dbReference>
<keyword evidence="2 6" id="KW-0436">Ligase</keyword>
<evidence type="ECO:0000313" key="7">
    <source>
        <dbReference type="EMBL" id="ALO15430.1"/>
    </source>
</evidence>
<dbReference type="EC" id="6.3.5.3" evidence="6"/>
<keyword evidence="8" id="KW-1185">Reference proteome</keyword>
<dbReference type="RefSeq" id="WP_057952895.1">
    <property type="nucleotide sequence ID" value="NZ_CP013118.1"/>
</dbReference>
<organism evidence="7 8">
    <name type="scientific">Salinivirga cyanobacteriivorans</name>
    <dbReference type="NCBI Taxonomy" id="1307839"/>
    <lineage>
        <taxon>Bacteria</taxon>
        <taxon>Pseudomonadati</taxon>
        <taxon>Bacteroidota</taxon>
        <taxon>Bacteroidia</taxon>
        <taxon>Bacteroidales</taxon>
        <taxon>Salinivirgaceae</taxon>
        <taxon>Salinivirga</taxon>
    </lineage>
</organism>
<name>A0A0S2HZJ6_9BACT</name>
<dbReference type="InterPro" id="IPR036604">
    <property type="entry name" value="PurS-like_sf"/>
</dbReference>
<dbReference type="Pfam" id="PF02700">
    <property type="entry name" value="PurS"/>
    <property type="match status" value="1"/>
</dbReference>
<dbReference type="PANTHER" id="PTHR34696:SF1">
    <property type="entry name" value="PHOSPHORIBOSYLFORMYLGLYCINAMIDINE SYNTHASE SUBUNIT PURS"/>
    <property type="match status" value="1"/>
</dbReference>
<dbReference type="GO" id="GO:0006189">
    <property type="term" value="P:'de novo' IMP biosynthetic process"/>
    <property type="evidence" value="ECO:0007669"/>
    <property type="project" value="UniProtKB-UniRule"/>
</dbReference>
<protein>
    <recommendedName>
        <fullName evidence="6">Phosphoribosylformylglycinamidine synthase subunit PurS</fullName>
        <shortName evidence="6">FGAM synthase</shortName>
        <ecNumber evidence="6">6.3.5.3</ecNumber>
    </recommendedName>
    <alternativeName>
        <fullName evidence="6">Formylglycinamide ribonucleotide amidotransferase subunit III</fullName>
        <shortName evidence="6">FGAR amidotransferase III</shortName>
        <shortName evidence="6">FGAR-AT III</shortName>
    </alternativeName>
    <alternativeName>
        <fullName evidence="6">Phosphoribosylformylglycinamidine synthase subunit III</fullName>
    </alternativeName>
</protein>
<dbReference type="GO" id="GO:0005524">
    <property type="term" value="F:ATP binding"/>
    <property type="evidence" value="ECO:0007669"/>
    <property type="project" value="UniProtKB-UniRule"/>
</dbReference>
<evidence type="ECO:0000256" key="4">
    <source>
        <dbReference type="ARBA" id="ARBA00022755"/>
    </source>
</evidence>
<gene>
    <name evidence="6" type="primary">purS</name>
    <name evidence="7" type="ORF">L21SP5_01788</name>
</gene>
<accession>A0A0S2HZJ6</accession>
<dbReference type="KEGG" id="blq:L21SP5_01788"/>
<keyword evidence="1 6" id="KW-0963">Cytoplasm</keyword>
<evidence type="ECO:0000256" key="3">
    <source>
        <dbReference type="ARBA" id="ARBA00022741"/>
    </source>
</evidence>
<proteinExistence type="inferred from homology"/>
<dbReference type="AlphaFoldDB" id="A0A0S2HZJ6"/>
<evidence type="ECO:0000256" key="5">
    <source>
        <dbReference type="ARBA" id="ARBA00022840"/>
    </source>
</evidence>
<dbReference type="EMBL" id="CP013118">
    <property type="protein sequence ID" value="ALO15430.1"/>
    <property type="molecule type" value="Genomic_DNA"/>
</dbReference>
<dbReference type="Proteomes" id="UP000064893">
    <property type="component" value="Chromosome"/>
</dbReference>
<dbReference type="OrthoDB" id="9799101at2"/>
<evidence type="ECO:0000256" key="2">
    <source>
        <dbReference type="ARBA" id="ARBA00022598"/>
    </source>
</evidence>
<comment type="similarity">
    <text evidence="6">Belongs to the PurS family.</text>
</comment>
<comment type="pathway">
    <text evidence="6">Purine metabolism; IMP biosynthesis via de novo pathway; 5-amino-1-(5-phospho-D-ribosyl)imidazole from N(2)-formyl-N(1)-(5-phospho-D-ribosyl)glycinamide: step 1/2.</text>
</comment>
<sequence length="84" mass="9480">MKFIAEINVMPLKALLDPQGKAVTHSMHSIGYKSVENVRIGKHISLEIEADNEGHAKEKVDEACKKILSNPVMESYEFEIRPMN</sequence>